<evidence type="ECO:0000313" key="2">
    <source>
        <dbReference type="Proteomes" id="UP001148838"/>
    </source>
</evidence>
<organism evidence="1 2">
    <name type="scientific">Periplaneta americana</name>
    <name type="common">American cockroach</name>
    <name type="synonym">Blatta americana</name>
    <dbReference type="NCBI Taxonomy" id="6978"/>
    <lineage>
        <taxon>Eukaryota</taxon>
        <taxon>Metazoa</taxon>
        <taxon>Ecdysozoa</taxon>
        <taxon>Arthropoda</taxon>
        <taxon>Hexapoda</taxon>
        <taxon>Insecta</taxon>
        <taxon>Pterygota</taxon>
        <taxon>Neoptera</taxon>
        <taxon>Polyneoptera</taxon>
        <taxon>Dictyoptera</taxon>
        <taxon>Blattodea</taxon>
        <taxon>Blattoidea</taxon>
        <taxon>Blattidae</taxon>
        <taxon>Blattinae</taxon>
        <taxon>Periplaneta</taxon>
    </lineage>
</organism>
<protein>
    <submittedName>
        <fullName evidence="1">Uncharacterized protein</fullName>
    </submittedName>
</protein>
<comment type="caution">
    <text evidence="1">The sequence shown here is derived from an EMBL/GenBank/DDBJ whole genome shotgun (WGS) entry which is preliminary data.</text>
</comment>
<reference evidence="1 2" key="1">
    <citation type="journal article" date="2022" name="Allergy">
        <title>Genome assembly and annotation of Periplaneta americana reveal a comprehensive cockroach allergen profile.</title>
        <authorList>
            <person name="Wang L."/>
            <person name="Xiong Q."/>
            <person name="Saelim N."/>
            <person name="Wang L."/>
            <person name="Nong W."/>
            <person name="Wan A.T."/>
            <person name="Shi M."/>
            <person name="Liu X."/>
            <person name="Cao Q."/>
            <person name="Hui J.H.L."/>
            <person name="Sookrung N."/>
            <person name="Leung T.F."/>
            <person name="Tungtrongchitr A."/>
            <person name="Tsui S.K.W."/>
        </authorList>
    </citation>
    <scope>NUCLEOTIDE SEQUENCE [LARGE SCALE GENOMIC DNA]</scope>
    <source>
        <strain evidence="1">PWHHKU_190912</strain>
    </source>
</reference>
<dbReference type="EMBL" id="JAJSOF020000015">
    <property type="protein sequence ID" value="KAJ4441229.1"/>
    <property type="molecule type" value="Genomic_DNA"/>
</dbReference>
<dbReference type="Proteomes" id="UP001148838">
    <property type="component" value="Unassembled WGS sequence"/>
</dbReference>
<gene>
    <name evidence="1" type="ORF">ANN_11080</name>
</gene>
<keyword evidence="2" id="KW-1185">Reference proteome</keyword>
<accession>A0ABQ8T5A7</accession>
<sequence>MTALKPSACPLNVVQNQCGVCHGNSLSMVHTLLRFTLKKKPYHLEALHHLLDEDLTPMCGIYQRMRVHPTHYHTGGAPKHHYRSCCRHNTGNAPMSFAPLPTVWRCIAM</sequence>
<evidence type="ECO:0000313" key="1">
    <source>
        <dbReference type="EMBL" id="KAJ4441229.1"/>
    </source>
</evidence>
<name>A0ABQ8T5A7_PERAM</name>
<proteinExistence type="predicted"/>